<organism evidence="10 11">
    <name type="scientific">Pyrococcus kukulkanii</name>
    <dbReference type="NCBI Taxonomy" id="1609559"/>
    <lineage>
        <taxon>Archaea</taxon>
        <taxon>Methanobacteriati</taxon>
        <taxon>Methanobacteriota</taxon>
        <taxon>Thermococci</taxon>
        <taxon>Thermococcales</taxon>
        <taxon>Thermococcaceae</taxon>
        <taxon>Pyrococcus</taxon>
    </lineage>
</organism>
<dbReference type="Proteomes" id="UP000070587">
    <property type="component" value="Chromosome"/>
</dbReference>
<evidence type="ECO:0000313" key="11">
    <source>
        <dbReference type="Proteomes" id="UP000070587"/>
    </source>
</evidence>
<keyword evidence="5 7" id="KW-1133">Transmembrane helix</keyword>
<proteinExistence type="inferred from homology"/>
<accession>A0A127BBI1</accession>
<dbReference type="EMBL" id="CP010835">
    <property type="protein sequence ID" value="AMM54694.1"/>
    <property type="molecule type" value="Genomic_DNA"/>
</dbReference>
<keyword evidence="4 7" id="KW-0812">Transmembrane</keyword>
<evidence type="ECO:0000259" key="9">
    <source>
        <dbReference type="Pfam" id="PF16916"/>
    </source>
</evidence>
<dbReference type="GO" id="GO:0016020">
    <property type="term" value="C:membrane"/>
    <property type="evidence" value="ECO:0007669"/>
    <property type="project" value="UniProtKB-SubCell"/>
</dbReference>
<evidence type="ECO:0000256" key="2">
    <source>
        <dbReference type="ARBA" id="ARBA00008114"/>
    </source>
</evidence>
<keyword evidence="3" id="KW-0813">Transport</keyword>
<protein>
    <submittedName>
        <fullName evidence="10">Transporter</fullName>
    </submittedName>
</protein>
<dbReference type="Gene3D" id="1.20.1510.10">
    <property type="entry name" value="Cation efflux protein transmembrane domain"/>
    <property type="match status" value="1"/>
</dbReference>
<evidence type="ECO:0000256" key="7">
    <source>
        <dbReference type="SAM" id="Phobius"/>
    </source>
</evidence>
<evidence type="ECO:0000256" key="3">
    <source>
        <dbReference type="ARBA" id="ARBA00022448"/>
    </source>
</evidence>
<evidence type="ECO:0000256" key="1">
    <source>
        <dbReference type="ARBA" id="ARBA00004141"/>
    </source>
</evidence>
<dbReference type="STRING" id="1609559.TQ32_09500"/>
<name>A0A127BBI1_9EURY</name>
<feature type="transmembrane region" description="Helical" evidence="7">
    <location>
        <begin position="76"/>
        <end position="93"/>
    </location>
</feature>
<dbReference type="AlphaFoldDB" id="A0A127BBI1"/>
<dbReference type="InterPro" id="IPR002524">
    <property type="entry name" value="Cation_efflux"/>
</dbReference>
<feature type="transmembrane region" description="Helical" evidence="7">
    <location>
        <begin position="175"/>
        <end position="194"/>
    </location>
</feature>
<dbReference type="PANTHER" id="PTHR43840:SF15">
    <property type="entry name" value="MITOCHONDRIAL METAL TRANSPORTER 1-RELATED"/>
    <property type="match status" value="1"/>
</dbReference>
<dbReference type="FunFam" id="1.20.1510.10:FF:000006">
    <property type="entry name" value="Divalent cation efflux transporter"/>
    <property type="match status" value="1"/>
</dbReference>
<dbReference type="NCBIfam" id="TIGR01297">
    <property type="entry name" value="CDF"/>
    <property type="match status" value="1"/>
</dbReference>
<sequence>MREEYKPIVVSIVGNTVLGVVKIIIGFLYSSIALISDGIHSFSDTLTSIIGLIGVKISKKPPDSSHPFGHSRFEPLFAFFMGELLLIVAYEIAKDSLERIILGTRIKVTPLMVGVAVLSILVKEGMSRYTLAVGKKMNNQILIADAYHHRSDVLSTIAVLFGFGLEKVGMSSGDALAGFVVALFIGKVAVEVILENVHYLTGRAPSYEVYRRIEDIAKSVPGVLGVHDLRAHYVGNRLHVELHIEVPPEMTLKEAHDISEEVKKKIEELPEVEVAFVHVDIKGVTS</sequence>
<dbReference type="Gene3D" id="3.30.70.1350">
    <property type="entry name" value="Cation efflux protein, cytoplasmic domain"/>
    <property type="match status" value="1"/>
</dbReference>
<reference evidence="11" key="1">
    <citation type="submission" date="2015-02" db="EMBL/GenBank/DDBJ databases">
        <title>Pyrococcus kukulkanii sp. nov., a novel hyperthermophilic archaeon isolated from a deep-sea hydrothermal vent at the Guaymas Basin.</title>
        <authorList>
            <person name="Oger P.M."/>
            <person name="Callac N."/>
            <person name="Jebbar M."/>
            <person name="Godfroy A."/>
        </authorList>
    </citation>
    <scope>NUCLEOTIDE SEQUENCE [LARGE SCALE GENOMIC DNA]</scope>
    <source>
        <strain evidence="11">NCB100</strain>
    </source>
</reference>
<keyword evidence="6 7" id="KW-0472">Membrane</keyword>
<dbReference type="SUPFAM" id="SSF161111">
    <property type="entry name" value="Cation efflux protein transmembrane domain-like"/>
    <property type="match status" value="1"/>
</dbReference>
<evidence type="ECO:0000256" key="6">
    <source>
        <dbReference type="ARBA" id="ARBA00023136"/>
    </source>
</evidence>
<dbReference type="RefSeq" id="WP_068323941.1">
    <property type="nucleotide sequence ID" value="NZ_CP010835.1"/>
</dbReference>
<dbReference type="Pfam" id="PF16916">
    <property type="entry name" value="ZT_dimer"/>
    <property type="match status" value="1"/>
</dbReference>
<feature type="transmembrane region" description="Helical" evidence="7">
    <location>
        <begin position="12"/>
        <end position="35"/>
    </location>
</feature>
<dbReference type="GO" id="GO:0008324">
    <property type="term" value="F:monoatomic cation transmembrane transporter activity"/>
    <property type="evidence" value="ECO:0007669"/>
    <property type="project" value="InterPro"/>
</dbReference>
<dbReference type="InterPro" id="IPR027470">
    <property type="entry name" value="Cation_efflux_CTD"/>
</dbReference>
<dbReference type="InterPro" id="IPR036837">
    <property type="entry name" value="Cation_efflux_CTD_sf"/>
</dbReference>
<dbReference type="InterPro" id="IPR050291">
    <property type="entry name" value="CDF_Transporter"/>
</dbReference>
<dbReference type="SUPFAM" id="SSF160240">
    <property type="entry name" value="Cation efflux protein cytoplasmic domain-like"/>
    <property type="match status" value="1"/>
</dbReference>
<evidence type="ECO:0000313" key="10">
    <source>
        <dbReference type="EMBL" id="AMM54694.1"/>
    </source>
</evidence>
<evidence type="ECO:0000259" key="8">
    <source>
        <dbReference type="Pfam" id="PF01545"/>
    </source>
</evidence>
<dbReference type="PANTHER" id="PTHR43840">
    <property type="entry name" value="MITOCHONDRIAL METAL TRANSPORTER 1-RELATED"/>
    <property type="match status" value="1"/>
</dbReference>
<evidence type="ECO:0000256" key="4">
    <source>
        <dbReference type="ARBA" id="ARBA00022692"/>
    </source>
</evidence>
<dbReference type="InterPro" id="IPR058533">
    <property type="entry name" value="Cation_efflux_TM"/>
</dbReference>
<dbReference type="KEGG" id="pyc:TQ32_09500"/>
<evidence type="ECO:0000256" key="5">
    <source>
        <dbReference type="ARBA" id="ARBA00022989"/>
    </source>
</evidence>
<feature type="domain" description="Cation efflux protein cytoplasmic" evidence="9">
    <location>
        <begin position="205"/>
        <end position="280"/>
    </location>
</feature>
<dbReference type="PATRIC" id="fig|1609559.3.peg.1966"/>
<feature type="domain" description="Cation efflux protein transmembrane" evidence="8">
    <location>
        <begin position="8"/>
        <end position="200"/>
    </location>
</feature>
<comment type="similarity">
    <text evidence="2">Belongs to the cation diffusion facilitator (CDF) transporter (TC 2.A.4) family.</text>
</comment>
<reference evidence="10 11" key="2">
    <citation type="journal article" date="2016" name="Int. J. Syst. Evol. Microbiol.">
        <title>Pyrococcus kukulkanii sp. nov., a hyperthermophilic, piezophilic archaeon isolated from a deep-sea hydrothermal vent.</title>
        <authorList>
            <person name="Callac N."/>
            <person name="Oger P."/>
            <person name="Lesongeur F."/>
            <person name="Rattray J.E."/>
            <person name="Vannier P."/>
            <person name="Michoud G."/>
            <person name="Beauverger M."/>
            <person name="Gayet N."/>
            <person name="Rouxel O."/>
            <person name="Jebbar M."/>
            <person name="Godfroy A."/>
        </authorList>
    </citation>
    <scope>NUCLEOTIDE SEQUENCE [LARGE SCALE GENOMIC DNA]</scope>
    <source>
        <strain evidence="10 11">NCB100</strain>
    </source>
</reference>
<comment type="subcellular location">
    <subcellularLocation>
        <location evidence="1">Membrane</location>
        <topology evidence="1">Multi-pass membrane protein</topology>
    </subcellularLocation>
</comment>
<dbReference type="GeneID" id="28492072"/>
<dbReference type="Pfam" id="PF01545">
    <property type="entry name" value="Cation_efflux"/>
    <property type="match status" value="1"/>
</dbReference>
<feature type="transmembrane region" description="Helical" evidence="7">
    <location>
        <begin position="105"/>
        <end position="122"/>
    </location>
</feature>
<dbReference type="OrthoDB" id="8907at2157"/>
<gene>
    <name evidence="10" type="ORF">TQ32_09500</name>
</gene>
<dbReference type="InterPro" id="IPR027469">
    <property type="entry name" value="Cation_efflux_TMD_sf"/>
</dbReference>